<dbReference type="EMBL" id="JAATIS010000485">
    <property type="protein sequence ID" value="KAG2468260.1"/>
    <property type="molecule type" value="Genomic_DNA"/>
</dbReference>
<evidence type="ECO:0000256" key="5">
    <source>
        <dbReference type="ARBA" id="ARBA00023136"/>
    </source>
</evidence>
<keyword evidence="5 6" id="KW-0472">Membrane</keyword>
<feature type="transmembrane region" description="Helical" evidence="6">
    <location>
        <begin position="109"/>
        <end position="130"/>
    </location>
</feature>
<comment type="caution">
    <text evidence="7">The sequence shown here is derived from an EMBL/GenBank/DDBJ whole genome shotgun (WGS) entry which is preliminary data.</text>
</comment>
<dbReference type="PANTHER" id="PTHR14198">
    <property type="entry name" value="TRANSMEMBRANE 4 L6 FAMILY MEMBER 1-RELATED"/>
    <property type="match status" value="1"/>
</dbReference>
<dbReference type="InterPro" id="IPR008661">
    <property type="entry name" value="L6_membrane"/>
</dbReference>
<organism evidence="7 8">
    <name type="scientific">Polypterus senegalus</name>
    <name type="common">Senegal bichir</name>
    <dbReference type="NCBI Taxonomy" id="55291"/>
    <lineage>
        <taxon>Eukaryota</taxon>
        <taxon>Metazoa</taxon>
        <taxon>Chordata</taxon>
        <taxon>Craniata</taxon>
        <taxon>Vertebrata</taxon>
        <taxon>Euteleostomi</taxon>
        <taxon>Actinopterygii</taxon>
        <taxon>Polypteriformes</taxon>
        <taxon>Polypteridae</taxon>
        <taxon>Polypterus</taxon>
    </lineage>
</organism>
<name>A0A8X7XFS1_POLSE</name>
<dbReference type="Pfam" id="PF05805">
    <property type="entry name" value="L6_membrane"/>
    <property type="match status" value="1"/>
</dbReference>
<keyword evidence="3 6" id="KW-0812">Transmembrane</keyword>
<evidence type="ECO:0000256" key="6">
    <source>
        <dbReference type="SAM" id="Phobius"/>
    </source>
</evidence>
<dbReference type="AlphaFoldDB" id="A0A8X7XFS1"/>
<feature type="non-terminal residue" evidence="7">
    <location>
        <position position="186"/>
    </location>
</feature>
<sequence length="186" mass="20185">MLSENWNPYIGAITLYSVVLLLSLGVLVRLLLCWTHSVTKKYFQMLNSVFSSAFGVVGGLYCLSVASSALNDGPKCKTAENKWEYPFSGNNSYLFNKDLWKSCIEPNNIVLWNIVLFSILLILGFVEVVLCGIQVINGCFGCVCGDCRKRGREDLKASVGDLISDHSGCSDPCITNVTAGVAGPGL</sequence>
<comment type="similarity">
    <text evidence="2">Belongs to the L6 tetraspanin family.</text>
</comment>
<comment type="subcellular location">
    <subcellularLocation>
        <location evidence="1">Membrane</location>
        <topology evidence="1">Multi-pass membrane protein</topology>
    </subcellularLocation>
</comment>
<feature type="transmembrane region" description="Helical" evidence="6">
    <location>
        <begin position="6"/>
        <end position="32"/>
    </location>
</feature>
<reference evidence="7 8" key="1">
    <citation type="journal article" date="2021" name="Cell">
        <title>Tracing the genetic footprints of vertebrate landing in non-teleost ray-finned fishes.</title>
        <authorList>
            <person name="Bi X."/>
            <person name="Wang K."/>
            <person name="Yang L."/>
            <person name="Pan H."/>
            <person name="Jiang H."/>
            <person name="Wei Q."/>
            <person name="Fang M."/>
            <person name="Yu H."/>
            <person name="Zhu C."/>
            <person name="Cai Y."/>
            <person name="He Y."/>
            <person name="Gan X."/>
            <person name="Zeng H."/>
            <person name="Yu D."/>
            <person name="Zhu Y."/>
            <person name="Jiang H."/>
            <person name="Qiu Q."/>
            <person name="Yang H."/>
            <person name="Zhang Y.E."/>
            <person name="Wang W."/>
            <person name="Zhu M."/>
            <person name="He S."/>
            <person name="Zhang G."/>
        </authorList>
    </citation>
    <scope>NUCLEOTIDE SEQUENCE [LARGE SCALE GENOMIC DNA]</scope>
    <source>
        <strain evidence="7">Bchr_013</strain>
    </source>
</reference>
<proteinExistence type="inferred from homology"/>
<evidence type="ECO:0000313" key="8">
    <source>
        <dbReference type="Proteomes" id="UP000886611"/>
    </source>
</evidence>
<evidence type="ECO:0000256" key="3">
    <source>
        <dbReference type="ARBA" id="ARBA00022692"/>
    </source>
</evidence>
<gene>
    <name evidence="7" type="primary">Tm4sf5</name>
    <name evidence="7" type="ORF">GTO96_0014559</name>
</gene>
<dbReference type="PANTHER" id="PTHR14198:SF4">
    <property type="entry name" value="TRANSMEMBRANE 4 L6 FAMILY MEMBER 5"/>
    <property type="match status" value="1"/>
</dbReference>
<protein>
    <submittedName>
        <fullName evidence="7">T4S5 protein</fullName>
    </submittedName>
</protein>
<keyword evidence="4 6" id="KW-1133">Transmembrane helix</keyword>
<evidence type="ECO:0000256" key="4">
    <source>
        <dbReference type="ARBA" id="ARBA00022989"/>
    </source>
</evidence>
<feature type="non-terminal residue" evidence="7">
    <location>
        <position position="1"/>
    </location>
</feature>
<dbReference type="GO" id="GO:0016020">
    <property type="term" value="C:membrane"/>
    <property type="evidence" value="ECO:0007669"/>
    <property type="project" value="UniProtKB-SubCell"/>
</dbReference>
<accession>A0A8X7XFS1</accession>
<keyword evidence="8" id="KW-1185">Reference proteome</keyword>
<evidence type="ECO:0000313" key="7">
    <source>
        <dbReference type="EMBL" id="KAG2468260.1"/>
    </source>
</evidence>
<feature type="transmembrane region" description="Helical" evidence="6">
    <location>
        <begin position="44"/>
        <end position="66"/>
    </location>
</feature>
<evidence type="ECO:0000256" key="2">
    <source>
        <dbReference type="ARBA" id="ARBA00006193"/>
    </source>
</evidence>
<evidence type="ECO:0000256" key="1">
    <source>
        <dbReference type="ARBA" id="ARBA00004141"/>
    </source>
</evidence>
<dbReference type="Proteomes" id="UP000886611">
    <property type="component" value="Unassembled WGS sequence"/>
</dbReference>